<dbReference type="AlphaFoldDB" id="A0A2T4YWU3"/>
<evidence type="ECO:0000313" key="2">
    <source>
        <dbReference type="Proteomes" id="UP000241808"/>
    </source>
</evidence>
<dbReference type="InterPro" id="IPR036280">
    <property type="entry name" value="Multihaem_cyt_sf"/>
</dbReference>
<accession>A0A2T4YWU3</accession>
<reference evidence="1 2" key="1">
    <citation type="submission" date="2018-04" db="EMBL/GenBank/DDBJ databases">
        <title>Genomic Encyclopedia of Archaeal and Bacterial Type Strains, Phase II (KMG-II): from individual species to whole genera.</title>
        <authorList>
            <person name="Goeker M."/>
        </authorList>
    </citation>
    <scope>NUCLEOTIDE SEQUENCE [LARGE SCALE GENOMIC DNA]</scope>
    <source>
        <strain evidence="1 2">DSM 25521</strain>
    </source>
</reference>
<dbReference type="Proteomes" id="UP000241808">
    <property type="component" value="Unassembled WGS sequence"/>
</dbReference>
<sequence>MSARAIFAAIGAAVVPLLVIAWLFMDLPAAIEPAPLSTKHAFLQGQCSSCHTPFSGIDDAQCASCHSADIRNLATKPASAFHTQAVQCTGCHSEHLGRPALAVMNHRVLTQANAFGDRAAPSDLRARLMAYLGDAGLSMAVETQAALRCASCHSVVDRHRAQFGTGCSDCHSLDTWKIAGFRHPSSTSGFCFECHLAPPSHTMMHFEMVSKTVSRQPHAQLEQCGVCHQTDSWNNIRGVGYYKHH</sequence>
<keyword evidence="2" id="KW-1185">Reference proteome</keyword>
<dbReference type="SUPFAM" id="SSF48695">
    <property type="entry name" value="Multiheme cytochromes"/>
    <property type="match status" value="1"/>
</dbReference>
<comment type="caution">
    <text evidence="1">The sequence shown here is derived from an EMBL/GenBank/DDBJ whole genome shotgun (WGS) entry which is preliminary data.</text>
</comment>
<protein>
    <submittedName>
        <fullName evidence="1">Uncharacterized protein</fullName>
    </submittedName>
</protein>
<gene>
    <name evidence="1" type="ORF">C8P69_11813</name>
</gene>
<proteinExistence type="predicted"/>
<name>A0A2T4YWU3_9HYPH</name>
<dbReference type="Gene3D" id="3.90.10.10">
    <property type="entry name" value="Cytochrome C3"/>
    <property type="match status" value="2"/>
</dbReference>
<organism evidence="1 2">
    <name type="scientific">Phreatobacter oligotrophus</name>
    <dbReference type="NCBI Taxonomy" id="1122261"/>
    <lineage>
        <taxon>Bacteria</taxon>
        <taxon>Pseudomonadati</taxon>
        <taxon>Pseudomonadota</taxon>
        <taxon>Alphaproteobacteria</taxon>
        <taxon>Hyphomicrobiales</taxon>
        <taxon>Phreatobacteraceae</taxon>
        <taxon>Phreatobacter</taxon>
    </lineage>
</organism>
<dbReference type="EMBL" id="PZZL01000018">
    <property type="protein sequence ID" value="PTM49543.1"/>
    <property type="molecule type" value="Genomic_DNA"/>
</dbReference>
<evidence type="ECO:0000313" key="1">
    <source>
        <dbReference type="EMBL" id="PTM49543.1"/>
    </source>
</evidence>